<dbReference type="RefSeq" id="WP_144988439.1">
    <property type="nucleotide sequence ID" value="NZ_VNJK01000001.1"/>
</dbReference>
<keyword evidence="4 6" id="KW-1133">Transmembrane helix</keyword>
<evidence type="ECO:0000256" key="3">
    <source>
        <dbReference type="ARBA" id="ARBA00022692"/>
    </source>
</evidence>
<name>A0A559IYK9_9BACL</name>
<evidence type="ECO:0000256" key="2">
    <source>
        <dbReference type="ARBA" id="ARBA00007511"/>
    </source>
</evidence>
<accession>A0A559IYK9</accession>
<dbReference type="NCBIfam" id="TIGR03717">
    <property type="entry name" value="R_switched_YjbE"/>
    <property type="match status" value="1"/>
</dbReference>
<keyword evidence="3 6" id="KW-0812">Transmembrane</keyword>
<feature type="transmembrane region" description="Helical" evidence="6">
    <location>
        <begin position="111"/>
        <end position="130"/>
    </location>
</feature>
<proteinExistence type="inferred from homology"/>
<keyword evidence="8" id="KW-1185">Reference proteome</keyword>
<dbReference type="PANTHER" id="PTHR30238">
    <property type="entry name" value="MEMBRANE BOUND PREDICTED REDOX MODULATOR"/>
    <property type="match status" value="1"/>
</dbReference>
<dbReference type="GO" id="GO:0016020">
    <property type="term" value="C:membrane"/>
    <property type="evidence" value="ECO:0007669"/>
    <property type="project" value="UniProtKB-SubCell"/>
</dbReference>
<dbReference type="OrthoDB" id="5295733at2"/>
<keyword evidence="5 6" id="KW-0472">Membrane</keyword>
<dbReference type="Proteomes" id="UP000318102">
    <property type="component" value="Unassembled WGS sequence"/>
</dbReference>
<feature type="transmembrane region" description="Helical" evidence="6">
    <location>
        <begin position="195"/>
        <end position="215"/>
    </location>
</feature>
<feature type="transmembrane region" description="Helical" evidence="6">
    <location>
        <begin position="12"/>
        <end position="33"/>
    </location>
</feature>
<dbReference type="InterPro" id="IPR022301">
    <property type="entry name" value="Integral_membrane_YjbE"/>
</dbReference>
<feature type="transmembrane region" description="Helical" evidence="6">
    <location>
        <begin position="136"/>
        <end position="155"/>
    </location>
</feature>
<feature type="transmembrane region" description="Helical" evidence="6">
    <location>
        <begin position="70"/>
        <end position="90"/>
    </location>
</feature>
<organism evidence="7 8">
    <name type="scientific">Paenibacillus agilis</name>
    <dbReference type="NCBI Taxonomy" id="3020863"/>
    <lineage>
        <taxon>Bacteria</taxon>
        <taxon>Bacillati</taxon>
        <taxon>Bacillota</taxon>
        <taxon>Bacilli</taxon>
        <taxon>Bacillales</taxon>
        <taxon>Paenibacillaceae</taxon>
        <taxon>Paenibacillus</taxon>
    </lineage>
</organism>
<evidence type="ECO:0000256" key="4">
    <source>
        <dbReference type="ARBA" id="ARBA00022989"/>
    </source>
</evidence>
<comment type="caution">
    <text evidence="7">The sequence shown here is derived from an EMBL/GenBank/DDBJ whole genome shotgun (WGS) entry which is preliminary data.</text>
</comment>
<dbReference type="AlphaFoldDB" id="A0A559IYK9"/>
<evidence type="ECO:0000256" key="1">
    <source>
        <dbReference type="ARBA" id="ARBA00004141"/>
    </source>
</evidence>
<evidence type="ECO:0000256" key="6">
    <source>
        <dbReference type="SAM" id="Phobius"/>
    </source>
</evidence>
<dbReference type="PANTHER" id="PTHR30238:SF4">
    <property type="entry name" value="SLL1022 PROTEIN"/>
    <property type="match status" value="1"/>
</dbReference>
<gene>
    <name evidence="7" type="ORF">FPZ44_06410</name>
</gene>
<comment type="subcellular location">
    <subcellularLocation>
        <location evidence="1">Membrane</location>
        <topology evidence="1">Multi-pass membrane protein</topology>
    </subcellularLocation>
</comment>
<sequence length="236" mass="25217">MELFSVEWFGALLSIILLDLVLAGDNALVIGMAARNLKKEEQKKVIFWGTFGAVAIRAVATIFVVQLLNIPGLMVVGGLLLLWIALKLMLEDKGHEEVKAASTLMGAIRTIIIADAAMGIDNVIAVAGAANHDNMLVIIGLLISVPIVVWGSTLVIKLIDRFPVVITIGAAILAFTASKMFVGEAFLKPYFENPVAKYSFEAAVVVLVVATGLLIKRSRAAKKAAQTAETAHKRAN</sequence>
<evidence type="ECO:0000256" key="5">
    <source>
        <dbReference type="ARBA" id="ARBA00023136"/>
    </source>
</evidence>
<evidence type="ECO:0000313" key="7">
    <source>
        <dbReference type="EMBL" id="TVX92712.1"/>
    </source>
</evidence>
<evidence type="ECO:0000313" key="8">
    <source>
        <dbReference type="Proteomes" id="UP000318102"/>
    </source>
</evidence>
<comment type="similarity">
    <text evidence="2">Belongs to the TerC family.</text>
</comment>
<dbReference type="InterPro" id="IPR005496">
    <property type="entry name" value="Integral_membrane_TerC"/>
</dbReference>
<dbReference type="EMBL" id="VNJK01000001">
    <property type="protein sequence ID" value="TVX92712.1"/>
    <property type="molecule type" value="Genomic_DNA"/>
</dbReference>
<feature type="transmembrane region" description="Helical" evidence="6">
    <location>
        <begin position="45"/>
        <end position="64"/>
    </location>
</feature>
<feature type="transmembrane region" description="Helical" evidence="6">
    <location>
        <begin position="162"/>
        <end position="183"/>
    </location>
</feature>
<reference evidence="7 8" key="1">
    <citation type="submission" date="2019-07" db="EMBL/GenBank/DDBJ databases">
        <authorList>
            <person name="Kim J."/>
        </authorList>
    </citation>
    <scope>NUCLEOTIDE SEQUENCE [LARGE SCALE GENOMIC DNA]</scope>
    <source>
        <strain evidence="7 8">N4</strain>
    </source>
</reference>
<dbReference type="Pfam" id="PF03741">
    <property type="entry name" value="TerC"/>
    <property type="match status" value="1"/>
</dbReference>
<protein>
    <submittedName>
        <fullName evidence="7">TerC family protein</fullName>
    </submittedName>
</protein>